<dbReference type="Proteomes" id="UP000636709">
    <property type="component" value="Unassembled WGS sequence"/>
</dbReference>
<gene>
    <name evidence="1" type="ORF">HU200_043231</name>
</gene>
<proteinExistence type="predicted"/>
<dbReference type="PANTHER" id="PTHR33074">
    <property type="entry name" value="EXPRESSED PROTEIN-RELATED"/>
    <property type="match status" value="1"/>
</dbReference>
<evidence type="ECO:0008006" key="3">
    <source>
        <dbReference type="Google" id="ProtNLM"/>
    </source>
</evidence>
<dbReference type="AlphaFoldDB" id="A0A835B994"/>
<accession>A0A835B994</accession>
<comment type="caution">
    <text evidence="1">The sequence shown here is derived from an EMBL/GenBank/DDBJ whole genome shotgun (WGS) entry which is preliminary data.</text>
</comment>
<reference evidence="1" key="1">
    <citation type="submission" date="2020-07" db="EMBL/GenBank/DDBJ databases">
        <title>Genome sequence and genetic diversity analysis of an under-domesticated orphan crop, white fonio (Digitaria exilis).</title>
        <authorList>
            <person name="Bennetzen J.L."/>
            <person name="Chen S."/>
            <person name="Ma X."/>
            <person name="Wang X."/>
            <person name="Yssel A.E.J."/>
            <person name="Chaluvadi S.R."/>
            <person name="Johnson M."/>
            <person name="Gangashetty P."/>
            <person name="Hamidou F."/>
            <person name="Sanogo M.D."/>
            <person name="Zwaenepoel A."/>
            <person name="Wallace J."/>
            <person name="Van De Peer Y."/>
            <person name="Van Deynze A."/>
        </authorList>
    </citation>
    <scope>NUCLEOTIDE SEQUENCE</scope>
    <source>
        <tissue evidence="1">Leaves</tissue>
    </source>
</reference>
<keyword evidence="2" id="KW-1185">Reference proteome</keyword>
<organism evidence="1 2">
    <name type="scientific">Digitaria exilis</name>
    <dbReference type="NCBI Taxonomy" id="1010633"/>
    <lineage>
        <taxon>Eukaryota</taxon>
        <taxon>Viridiplantae</taxon>
        <taxon>Streptophyta</taxon>
        <taxon>Embryophyta</taxon>
        <taxon>Tracheophyta</taxon>
        <taxon>Spermatophyta</taxon>
        <taxon>Magnoliopsida</taxon>
        <taxon>Liliopsida</taxon>
        <taxon>Poales</taxon>
        <taxon>Poaceae</taxon>
        <taxon>PACMAD clade</taxon>
        <taxon>Panicoideae</taxon>
        <taxon>Panicodae</taxon>
        <taxon>Paniceae</taxon>
        <taxon>Anthephorinae</taxon>
        <taxon>Digitaria</taxon>
    </lineage>
</organism>
<evidence type="ECO:0000313" key="2">
    <source>
        <dbReference type="Proteomes" id="UP000636709"/>
    </source>
</evidence>
<protein>
    <recommendedName>
        <fullName evidence="3">DUF1618 domain-containing protein</fullName>
    </recommendedName>
</protein>
<dbReference type="OrthoDB" id="683851at2759"/>
<dbReference type="EMBL" id="JACEFO010002057">
    <property type="protein sequence ID" value="KAF8686953.1"/>
    <property type="molecule type" value="Genomic_DNA"/>
</dbReference>
<sequence>MATASPMPPAFFSPPTLREAPHPDWVLMDKWGYIAKRENNTTTARCLSSVGGDVVGEVSFCLANPPAISYMCVHLLGLVEHMNSGFRSIPVVVAAAGAFVLLQLSFLRDGERLHHFVYEAGGGGPAGKPPSLRSLPWDPTRGDLFACEIGILPLGSDGGGGGDGGFVVAALVPYISSQDRPPLDLHVFSSTTGAWRTVVPRLDPSPSCEENVYSHFNSKVIAIGGGFLGWVDMWHGILLCNVVLDIADPVSPSDSESDSDTAYADYDYDGWRATTWKRTLFSLDGGDQWSNDCTADSDDILEGDDPTCFRLLPELWDVEAARVSLKNLYNQAPVLGMHDDGVVYMISELDDPDDEKTWVAAFDVRNKRLKALAPFASKRTSSYEGYCIPCSFSMYFGRCGPCR</sequence>
<name>A0A835B994_9POAL</name>
<evidence type="ECO:0000313" key="1">
    <source>
        <dbReference type="EMBL" id="KAF8686953.1"/>
    </source>
</evidence>